<dbReference type="AlphaFoldDB" id="A0A4S3JRK0"/>
<feature type="compositionally biased region" description="Basic and acidic residues" evidence="1">
    <location>
        <begin position="341"/>
        <end position="355"/>
    </location>
</feature>
<dbReference type="EMBL" id="SOSA01000047">
    <property type="protein sequence ID" value="THC98336.1"/>
    <property type="molecule type" value="Genomic_DNA"/>
</dbReference>
<feature type="compositionally biased region" description="Basic residues" evidence="1">
    <location>
        <begin position="321"/>
        <end position="340"/>
    </location>
</feature>
<accession>A0A4S3JRK0</accession>
<sequence>MAWVHAYGPSWVHETPYLPEGWEETSKTGAPTLKHAAMKQTLSNQRNLTPGLFADVPWPIASYLWDCLGRSRNRTLYMWKLFATAYPDAFARVAQYRLMKIGSLKLSLRDYLGMVRSDSLNWRVVLTLATSFAKVPELVEISRVRNLVALEISTPREVQSVVDGDSGDLEMSVTALSDRIFRTWSELAQGAGAFAHLRVLKLYYQEDLSKGVLQYLMEFPSLRFLIVYECPGLSSIGMDEDLDGWEVTAEPVVSKEWPVMSLYSSYQASLVADIDGEPSTINLICPILDFQIGPRTGPLPSREHDRAKTLCLRRRTEPRPASKKLKTIQKPSGPRKRMMKDRRGKDIGESLREFL</sequence>
<evidence type="ECO:0000313" key="3">
    <source>
        <dbReference type="Proteomes" id="UP000308092"/>
    </source>
</evidence>
<keyword evidence="3" id="KW-1185">Reference proteome</keyword>
<comment type="caution">
    <text evidence="2">The sequence shown here is derived from an EMBL/GenBank/DDBJ whole genome shotgun (WGS) entry which is preliminary data.</text>
</comment>
<name>A0A4S3JRK0_9EURO</name>
<evidence type="ECO:0000313" key="2">
    <source>
        <dbReference type="EMBL" id="THC98336.1"/>
    </source>
</evidence>
<gene>
    <name evidence="2" type="ORF">EYZ11_002197</name>
</gene>
<dbReference type="Proteomes" id="UP000308092">
    <property type="component" value="Unassembled WGS sequence"/>
</dbReference>
<evidence type="ECO:0000256" key="1">
    <source>
        <dbReference type="SAM" id="MobiDB-lite"/>
    </source>
</evidence>
<dbReference type="VEuPathDB" id="FungiDB:EYZ11_002197"/>
<proteinExistence type="predicted"/>
<organism evidence="2 3">
    <name type="scientific">Aspergillus tanneri</name>
    <dbReference type="NCBI Taxonomy" id="1220188"/>
    <lineage>
        <taxon>Eukaryota</taxon>
        <taxon>Fungi</taxon>
        <taxon>Dikarya</taxon>
        <taxon>Ascomycota</taxon>
        <taxon>Pezizomycotina</taxon>
        <taxon>Eurotiomycetes</taxon>
        <taxon>Eurotiomycetidae</taxon>
        <taxon>Eurotiales</taxon>
        <taxon>Aspergillaceae</taxon>
        <taxon>Aspergillus</taxon>
        <taxon>Aspergillus subgen. Circumdati</taxon>
    </lineage>
</organism>
<reference evidence="2 3" key="1">
    <citation type="submission" date="2019-03" db="EMBL/GenBank/DDBJ databases">
        <title>The genome sequence of a newly discovered highly antifungal drug resistant Aspergillus species, Aspergillus tanneri NIH 1004.</title>
        <authorList>
            <person name="Mounaud S."/>
            <person name="Singh I."/>
            <person name="Joardar V."/>
            <person name="Pakala S."/>
            <person name="Pakala S."/>
            <person name="Venepally P."/>
            <person name="Hoover J."/>
            <person name="Nierman W."/>
            <person name="Chung J."/>
            <person name="Losada L."/>
        </authorList>
    </citation>
    <scope>NUCLEOTIDE SEQUENCE [LARGE SCALE GENOMIC DNA]</scope>
    <source>
        <strain evidence="2 3">NIH1004</strain>
    </source>
</reference>
<feature type="region of interest" description="Disordered" evidence="1">
    <location>
        <begin position="314"/>
        <end position="355"/>
    </location>
</feature>
<protein>
    <submittedName>
        <fullName evidence="2">Uncharacterized protein</fullName>
    </submittedName>
</protein>